<keyword evidence="2" id="KW-1185">Reference proteome</keyword>
<proteinExistence type="predicted"/>
<dbReference type="Proteomes" id="UP001280581">
    <property type="component" value="Unassembled WGS sequence"/>
</dbReference>
<dbReference type="EMBL" id="WVTA01000015">
    <property type="protein sequence ID" value="KAK3202052.1"/>
    <property type="molecule type" value="Genomic_DNA"/>
</dbReference>
<name>A0AAN6LPV4_9PLEO</name>
<gene>
    <name evidence="1" type="ORF">GRF29_164g1532153</name>
</gene>
<dbReference type="AlphaFoldDB" id="A0AAN6LPV4"/>
<reference evidence="1 2" key="1">
    <citation type="submission" date="2021-02" db="EMBL/GenBank/DDBJ databases">
        <title>Genome assembly of Pseudopithomyces chartarum.</title>
        <authorList>
            <person name="Jauregui R."/>
            <person name="Singh J."/>
            <person name="Voisey C."/>
        </authorList>
    </citation>
    <scope>NUCLEOTIDE SEQUENCE [LARGE SCALE GENOMIC DNA]</scope>
    <source>
        <strain evidence="1 2">AGR01</strain>
    </source>
</reference>
<accession>A0AAN6LPV4</accession>
<evidence type="ECO:0000313" key="1">
    <source>
        <dbReference type="EMBL" id="KAK3202052.1"/>
    </source>
</evidence>
<protein>
    <submittedName>
        <fullName evidence="1">Uncharacterized protein</fullName>
    </submittedName>
</protein>
<sequence>MPRVSICKQSLTRLRNSSQMKGSGKRAFRFLKSLIKERIFPAGQYSKKSAYRSLGMVSLSPRSAYPRNSPTLENRSICISMFSFALTRFMCCNETDSNRFTTALSWMEFPLESCTHSERVE</sequence>
<organism evidence="1 2">
    <name type="scientific">Pseudopithomyces chartarum</name>
    <dbReference type="NCBI Taxonomy" id="1892770"/>
    <lineage>
        <taxon>Eukaryota</taxon>
        <taxon>Fungi</taxon>
        <taxon>Dikarya</taxon>
        <taxon>Ascomycota</taxon>
        <taxon>Pezizomycotina</taxon>
        <taxon>Dothideomycetes</taxon>
        <taxon>Pleosporomycetidae</taxon>
        <taxon>Pleosporales</taxon>
        <taxon>Massarineae</taxon>
        <taxon>Didymosphaeriaceae</taxon>
        <taxon>Pseudopithomyces</taxon>
    </lineage>
</organism>
<evidence type="ECO:0000313" key="2">
    <source>
        <dbReference type="Proteomes" id="UP001280581"/>
    </source>
</evidence>
<comment type="caution">
    <text evidence="1">The sequence shown here is derived from an EMBL/GenBank/DDBJ whole genome shotgun (WGS) entry which is preliminary data.</text>
</comment>